<evidence type="ECO:0000313" key="2">
    <source>
        <dbReference type="Proteomes" id="UP000266673"/>
    </source>
</evidence>
<comment type="caution">
    <text evidence="1">The sequence shown here is derived from an EMBL/GenBank/DDBJ whole genome shotgun (WGS) entry which is preliminary data.</text>
</comment>
<proteinExistence type="predicted"/>
<dbReference type="OrthoDB" id="2398222at2759"/>
<name>A0A397VKV4_9GLOM</name>
<dbReference type="EMBL" id="QKWP01000278">
    <property type="protein sequence ID" value="RIB23114.1"/>
    <property type="molecule type" value="Genomic_DNA"/>
</dbReference>
<dbReference type="Proteomes" id="UP000266673">
    <property type="component" value="Unassembled WGS sequence"/>
</dbReference>
<evidence type="ECO:0000313" key="1">
    <source>
        <dbReference type="EMBL" id="RIB23114.1"/>
    </source>
</evidence>
<reference evidence="1 2" key="1">
    <citation type="submission" date="2018-06" db="EMBL/GenBank/DDBJ databases">
        <title>Comparative genomics reveals the genomic features of Rhizophagus irregularis, R. cerebriforme, R. diaphanum and Gigaspora rosea, and their symbiotic lifestyle signature.</title>
        <authorList>
            <person name="Morin E."/>
            <person name="San Clemente H."/>
            <person name="Chen E.C.H."/>
            <person name="De La Providencia I."/>
            <person name="Hainaut M."/>
            <person name="Kuo A."/>
            <person name="Kohler A."/>
            <person name="Murat C."/>
            <person name="Tang N."/>
            <person name="Roy S."/>
            <person name="Loubradou J."/>
            <person name="Henrissat B."/>
            <person name="Grigoriev I.V."/>
            <person name="Corradi N."/>
            <person name="Roux C."/>
            <person name="Martin F.M."/>
        </authorList>
    </citation>
    <scope>NUCLEOTIDE SEQUENCE [LARGE SCALE GENOMIC DNA]</scope>
    <source>
        <strain evidence="1 2">DAOM 194757</strain>
    </source>
</reference>
<dbReference type="AlphaFoldDB" id="A0A397VKV4"/>
<sequence>MALSYDQRQNWFISSKIRLNDLEYINYIISSPACFGGEQKEFERALESETTWHLDKEFLAKRATSSTVKFTPHHYYNEPLLKLLKNPNLRQIWASTNNNSNEEFWIRLAQFGLSRAFNGDSTFTELVALMVQIKEKKFQGKSLKGLRYSEHLIHFFSLLSESSREYEIFRKAFAGFSIQRIW</sequence>
<gene>
    <name evidence="1" type="ORF">C2G38_2172239</name>
</gene>
<protein>
    <submittedName>
        <fullName evidence="1">Uncharacterized protein</fullName>
    </submittedName>
</protein>
<organism evidence="1 2">
    <name type="scientific">Gigaspora rosea</name>
    <dbReference type="NCBI Taxonomy" id="44941"/>
    <lineage>
        <taxon>Eukaryota</taxon>
        <taxon>Fungi</taxon>
        <taxon>Fungi incertae sedis</taxon>
        <taxon>Mucoromycota</taxon>
        <taxon>Glomeromycotina</taxon>
        <taxon>Glomeromycetes</taxon>
        <taxon>Diversisporales</taxon>
        <taxon>Gigasporaceae</taxon>
        <taxon>Gigaspora</taxon>
    </lineage>
</organism>
<keyword evidence="2" id="KW-1185">Reference proteome</keyword>
<accession>A0A397VKV4</accession>
<dbReference type="STRING" id="44941.A0A397VKV4"/>